<gene>
    <name evidence="2" type="ORF">KDM92_08085</name>
</gene>
<feature type="region of interest" description="Disordered" evidence="1">
    <location>
        <begin position="418"/>
        <end position="438"/>
    </location>
</feature>
<protein>
    <submittedName>
        <fullName evidence="2">DUF2799 domain-containing protein</fullName>
    </submittedName>
</protein>
<evidence type="ECO:0000256" key="1">
    <source>
        <dbReference type="SAM" id="MobiDB-lite"/>
    </source>
</evidence>
<evidence type="ECO:0000313" key="3">
    <source>
        <dbReference type="Proteomes" id="UP000680158"/>
    </source>
</evidence>
<dbReference type="InterPro" id="IPR021242">
    <property type="entry name" value="DUF2799"/>
</dbReference>
<proteinExistence type="predicted"/>
<evidence type="ECO:0000313" key="2">
    <source>
        <dbReference type="EMBL" id="MBR7746537.1"/>
    </source>
</evidence>
<dbReference type="EMBL" id="JAGSPM010000004">
    <property type="protein sequence ID" value="MBR7746537.1"/>
    <property type="molecule type" value="Genomic_DNA"/>
</dbReference>
<accession>A0A941DGN3</accession>
<comment type="caution">
    <text evidence="2">The sequence shown here is derived from an EMBL/GenBank/DDBJ whole genome shotgun (WGS) entry which is preliminary data.</text>
</comment>
<dbReference type="AlphaFoldDB" id="A0A941DGN3"/>
<organism evidence="2 3">
    <name type="scientific">Undibacterium baiyunense</name>
    <dbReference type="NCBI Taxonomy" id="2828731"/>
    <lineage>
        <taxon>Bacteria</taxon>
        <taxon>Pseudomonadati</taxon>
        <taxon>Pseudomonadota</taxon>
        <taxon>Betaproteobacteria</taxon>
        <taxon>Burkholderiales</taxon>
        <taxon>Oxalobacteraceae</taxon>
        <taxon>Undibacterium</taxon>
    </lineage>
</organism>
<reference evidence="2 3" key="1">
    <citation type="submission" date="2021-04" db="EMBL/GenBank/DDBJ databases">
        <title>novel species isolated from subtropical streams in China.</title>
        <authorList>
            <person name="Lu H."/>
        </authorList>
    </citation>
    <scope>NUCLEOTIDE SEQUENCE [LARGE SCALE GENOMIC DNA]</scope>
    <source>
        <strain evidence="2 3">BYS107W</strain>
    </source>
</reference>
<keyword evidence="3" id="KW-1185">Reference proteome</keyword>
<dbReference type="Proteomes" id="UP000680158">
    <property type="component" value="Unassembled WGS sequence"/>
</dbReference>
<sequence length="472" mass="55347">MSFISQISHLNSHLKNIFIIVLLGLSLSACQSTMRQIKDCKQGDWNLIGNKDGLKGLPANFEERRSFCAGVDGDKIKAESASFYQAGWVSGNTQFWQKLGEADGRFPRPATYYQTQIQSEPVTENKTPLNPDAYHMGWRQGNADYWSALGDQDGVAGLPASIEAQRLANAGDIPFNSTAFQSGWARGNQAYWTRLGYEDARQGVSDKMLQQHAKAAEERLVLIRRDAYQLAWDTEIVEYWKRTAWEDATNAWDRYMRRVDAKRRDIKFVEEAYQAMWESRLQAYWRDAGKDDGFGKPQRIDERIANARKDKVFVIEQSRDLYLQAWNVENMRYCSPENAFSFGRQSQYFEVSVCHMTLQARVKHAYGNGQKYEITWREKERVERDIRYALDRRNDADYRIRQLDKDSRKDQDIIKNSKDQNVVKEASNREKRRDQERHDIRRSIRDLNRSLDDLESWRFRHEERLDQLQRSI</sequence>
<dbReference type="Pfam" id="PF10973">
    <property type="entry name" value="DUF2799"/>
    <property type="match status" value="1"/>
</dbReference>
<name>A0A941DGN3_9BURK</name>